<evidence type="ECO:0000259" key="5">
    <source>
        <dbReference type="Pfam" id="PF04055"/>
    </source>
</evidence>
<evidence type="ECO:0000259" key="6">
    <source>
        <dbReference type="Pfam" id="PF08484"/>
    </source>
</evidence>
<evidence type="ECO:0008006" key="8">
    <source>
        <dbReference type="Google" id="ProtNLM"/>
    </source>
</evidence>
<dbReference type="CDD" id="cd01335">
    <property type="entry name" value="Radical_SAM"/>
    <property type="match status" value="1"/>
</dbReference>
<protein>
    <recommendedName>
        <fullName evidence="8">Radical SAM core domain-containing protein</fullName>
    </recommendedName>
</protein>
<dbReference type="InterPro" id="IPR050377">
    <property type="entry name" value="Radical_SAM_PqqE_MftC-like"/>
</dbReference>
<dbReference type="PANTHER" id="PTHR11228">
    <property type="entry name" value="RADICAL SAM DOMAIN PROTEIN"/>
    <property type="match status" value="1"/>
</dbReference>
<evidence type="ECO:0000256" key="1">
    <source>
        <dbReference type="ARBA" id="ARBA00022691"/>
    </source>
</evidence>
<evidence type="ECO:0000256" key="4">
    <source>
        <dbReference type="ARBA" id="ARBA00023014"/>
    </source>
</evidence>
<evidence type="ECO:0000313" key="7">
    <source>
        <dbReference type="EMBL" id="MPM14267.1"/>
    </source>
</evidence>
<dbReference type="SUPFAM" id="SSF102114">
    <property type="entry name" value="Radical SAM enzymes"/>
    <property type="match status" value="1"/>
</dbReference>
<dbReference type="InterPro" id="IPR036291">
    <property type="entry name" value="NAD(P)-bd_dom_sf"/>
</dbReference>
<name>A0A644XED7_9ZZZZ</name>
<proteinExistence type="predicted"/>
<dbReference type="InterPro" id="IPR013691">
    <property type="entry name" value="MeTrfase_14"/>
</dbReference>
<dbReference type="PANTHER" id="PTHR11228:SF7">
    <property type="entry name" value="PQQA PEPTIDE CYCLASE"/>
    <property type="match status" value="1"/>
</dbReference>
<organism evidence="7">
    <name type="scientific">bioreactor metagenome</name>
    <dbReference type="NCBI Taxonomy" id="1076179"/>
    <lineage>
        <taxon>unclassified sequences</taxon>
        <taxon>metagenomes</taxon>
        <taxon>ecological metagenomes</taxon>
    </lineage>
</organism>
<keyword evidence="1" id="KW-0949">S-adenosyl-L-methionine</keyword>
<feature type="domain" description="C-methyltransferase" evidence="6">
    <location>
        <begin position="2"/>
        <end position="101"/>
    </location>
</feature>
<dbReference type="InterPro" id="IPR013785">
    <property type="entry name" value="Aldolase_TIM"/>
</dbReference>
<gene>
    <name evidence="7" type="ORF">SDC9_60629</name>
</gene>
<dbReference type="SUPFAM" id="SSF51735">
    <property type="entry name" value="NAD(P)-binding Rossmann-fold domains"/>
    <property type="match status" value="1"/>
</dbReference>
<dbReference type="EMBL" id="VSSQ01002250">
    <property type="protein sequence ID" value="MPM14267.1"/>
    <property type="molecule type" value="Genomic_DNA"/>
</dbReference>
<keyword evidence="3" id="KW-0408">Iron</keyword>
<dbReference type="Gene3D" id="3.40.50.720">
    <property type="entry name" value="NAD(P)-binding Rossmann-like Domain"/>
    <property type="match status" value="1"/>
</dbReference>
<dbReference type="Pfam" id="PF04055">
    <property type="entry name" value="Radical_SAM"/>
    <property type="match status" value="1"/>
</dbReference>
<feature type="domain" description="Radical SAM core" evidence="5">
    <location>
        <begin position="118"/>
        <end position="267"/>
    </location>
</feature>
<dbReference type="Gene3D" id="3.20.20.70">
    <property type="entry name" value="Aldolase class I"/>
    <property type="match status" value="1"/>
</dbReference>
<dbReference type="InterPro" id="IPR058240">
    <property type="entry name" value="rSAM_sf"/>
</dbReference>
<dbReference type="SFLD" id="SFLDS00029">
    <property type="entry name" value="Radical_SAM"/>
    <property type="match status" value="1"/>
</dbReference>
<accession>A0A644XED7</accession>
<dbReference type="AlphaFoldDB" id="A0A644XED7"/>
<evidence type="ECO:0000256" key="2">
    <source>
        <dbReference type="ARBA" id="ARBA00022723"/>
    </source>
</evidence>
<keyword evidence="4" id="KW-0411">Iron-sulfur</keyword>
<reference evidence="7" key="1">
    <citation type="submission" date="2019-08" db="EMBL/GenBank/DDBJ databases">
        <authorList>
            <person name="Kucharzyk K."/>
            <person name="Murdoch R.W."/>
            <person name="Higgins S."/>
            <person name="Loffler F."/>
        </authorList>
    </citation>
    <scope>NUCLEOTIDE SEQUENCE</scope>
</reference>
<dbReference type="GO" id="GO:0046872">
    <property type="term" value="F:metal ion binding"/>
    <property type="evidence" value="ECO:0007669"/>
    <property type="project" value="UniProtKB-KW"/>
</dbReference>
<dbReference type="InterPro" id="IPR007197">
    <property type="entry name" value="rSAM"/>
</dbReference>
<keyword evidence="2" id="KW-0479">Metal-binding</keyword>
<dbReference type="SFLD" id="SFLDG01067">
    <property type="entry name" value="SPASM/twitch_domain_containing"/>
    <property type="match status" value="1"/>
</dbReference>
<comment type="caution">
    <text evidence="7">The sequence shown here is derived from an EMBL/GenBank/DDBJ whole genome shotgun (WGS) entry which is preliminary data.</text>
</comment>
<dbReference type="GO" id="GO:0003824">
    <property type="term" value="F:catalytic activity"/>
    <property type="evidence" value="ECO:0007669"/>
    <property type="project" value="InterPro"/>
</dbReference>
<dbReference type="GO" id="GO:0051536">
    <property type="term" value="F:iron-sulfur cluster binding"/>
    <property type="evidence" value="ECO:0007669"/>
    <property type="project" value="UniProtKB-KW"/>
</dbReference>
<sequence>MKTIEAAVNSKKNIIVFGAGAWGRRLVSEHAMRIEYFVDNAPEKQGTWVGNIPVKHPDQLVEADKDQTVVIIANQRHGVEIARQLESMGFERGRNYMAYLPEDPPQPACAPQLRFLRYNVTYRCNSRCSTCSVWKEQGGYELSPEAFGALLEAPEFSGLEILYITGGEPTLRQDFADYIRQAVLHLPRLSTVITVTNGLLADRALTIMKQCHEITSSRGIRFDVFVSVDGLGEIHDRARGVPGSYDKAMRVVKALSASGVPVSASTTLSTINVWHADELRLFFLRQGLAANFKVGQDDSFFNKNGLADGIFSYSSDQFYQLKLFFVKIFSHTQEGSFAWFTAYNTLMMLQEKPRRLTCGYRKHQVAALMQNGTVKYCAGRGRESEPVCIDTLGDRLRQEWAKWDFYPHTICEECTGDIGADPSEEMLEEIRDAQYWKVFLSREGFDRHSARFAAYDRGLGKKEGHTVLITGPWGFEDIWQGAQLAAYIRGRSLSSPGARFVVCSTLPFVTQRTVAGLAHVEVVPVYDSAYLARIPVSDELVVFPDEALHPWSRWAIKLAQDAGLPFTRADDLSAVMEAYLLQECPAHAREAIHAVSCWVDADTGTSRALLERARALSVKTSLPCRFYAMNNCCLGPNGDNRDFYFDHVPQVFGEGHPAGVWIDSGLADLRKTVEAMRASDFVLTAGASASRLARAAGITPYEEEEA</sequence>
<evidence type="ECO:0000256" key="3">
    <source>
        <dbReference type="ARBA" id="ARBA00023004"/>
    </source>
</evidence>
<dbReference type="Pfam" id="PF08484">
    <property type="entry name" value="Methyltransf_14"/>
    <property type="match status" value="1"/>
</dbReference>